<evidence type="ECO:0000256" key="2">
    <source>
        <dbReference type="ARBA" id="ARBA00005563"/>
    </source>
</evidence>
<gene>
    <name evidence="4" type="ORF">A7U60_g8322</name>
</gene>
<dbReference type="Proteomes" id="UP000757232">
    <property type="component" value="Unassembled WGS sequence"/>
</dbReference>
<evidence type="ECO:0000256" key="3">
    <source>
        <dbReference type="ARBA" id="ARBA00023242"/>
    </source>
</evidence>
<dbReference type="Pfam" id="PF04005">
    <property type="entry name" value="Hus1"/>
    <property type="match status" value="1"/>
</dbReference>
<dbReference type="GO" id="GO:0035861">
    <property type="term" value="C:site of double-strand break"/>
    <property type="evidence" value="ECO:0007669"/>
    <property type="project" value="TreeGrafter"/>
</dbReference>
<dbReference type="OrthoDB" id="337750at2759"/>
<dbReference type="PANTHER" id="PTHR12900">
    <property type="entry name" value="MITOTIC AND DNA DAMAGE CHECKPOINT PROTEIN HUS1"/>
    <property type="match status" value="1"/>
</dbReference>
<comment type="similarity">
    <text evidence="2">Belongs to the HUS1 family.</text>
</comment>
<comment type="subcellular location">
    <subcellularLocation>
        <location evidence="1">Nucleus</location>
    </subcellularLocation>
</comment>
<protein>
    <submittedName>
        <fullName evidence="4">Cell cycle checkpoint</fullName>
    </submittedName>
</protein>
<accession>A0A9Q5MYY2</accession>
<dbReference type="GO" id="GO:0031573">
    <property type="term" value="P:mitotic intra-S DNA damage checkpoint signaling"/>
    <property type="evidence" value="ECO:0007669"/>
    <property type="project" value="TreeGrafter"/>
</dbReference>
<dbReference type="GO" id="GO:0000724">
    <property type="term" value="P:double-strand break repair via homologous recombination"/>
    <property type="evidence" value="ECO:0007669"/>
    <property type="project" value="TreeGrafter"/>
</dbReference>
<comment type="caution">
    <text evidence="4">The sequence shown here is derived from an EMBL/GenBank/DDBJ whole genome shotgun (WGS) entry which is preliminary data.</text>
</comment>
<name>A0A9Q5MYY2_SANBA</name>
<sequence>MRFRANIEHVQTFQRIIQAIEKLQKRCIVRFTETEMHIICNAETEDGVQVWSTIKVVRLFRLLGMFEIRNNQDLFQDSLFSDYHIQSNANNEISLSLSPEVLSQALRSAAEVQDAGGVLTFWIPARLSGADY</sequence>
<proteinExistence type="inferred from homology"/>
<evidence type="ECO:0000313" key="4">
    <source>
        <dbReference type="EMBL" id="OCB84797.1"/>
    </source>
</evidence>
<dbReference type="GO" id="GO:0044778">
    <property type="term" value="P:meiotic DNA integrity checkpoint signaling"/>
    <property type="evidence" value="ECO:0007669"/>
    <property type="project" value="TreeGrafter"/>
</dbReference>
<reference evidence="4" key="1">
    <citation type="submission" date="2016-06" db="EMBL/GenBank/DDBJ databases">
        <title>Draft Genome sequence of the fungus Inonotus baumii.</title>
        <authorList>
            <person name="Zhu H."/>
            <person name="Lin W."/>
        </authorList>
    </citation>
    <scope>NUCLEOTIDE SEQUENCE</scope>
    <source>
        <strain evidence="4">821</strain>
    </source>
</reference>
<dbReference type="GO" id="GO:0033314">
    <property type="term" value="P:mitotic DNA replication checkpoint signaling"/>
    <property type="evidence" value="ECO:0007669"/>
    <property type="project" value="TreeGrafter"/>
</dbReference>
<dbReference type="EMBL" id="LNZH02000214">
    <property type="protein sequence ID" value="OCB84797.1"/>
    <property type="molecule type" value="Genomic_DNA"/>
</dbReference>
<evidence type="ECO:0000256" key="1">
    <source>
        <dbReference type="ARBA" id="ARBA00004123"/>
    </source>
</evidence>
<keyword evidence="3" id="KW-0539">Nucleus</keyword>
<dbReference type="GO" id="GO:0000723">
    <property type="term" value="P:telomere maintenance"/>
    <property type="evidence" value="ECO:0007669"/>
    <property type="project" value="TreeGrafter"/>
</dbReference>
<dbReference type="Gene3D" id="3.70.10.10">
    <property type="match status" value="1"/>
</dbReference>
<dbReference type="GO" id="GO:0030896">
    <property type="term" value="C:checkpoint clamp complex"/>
    <property type="evidence" value="ECO:0007669"/>
    <property type="project" value="InterPro"/>
</dbReference>
<dbReference type="GO" id="GO:0006289">
    <property type="term" value="P:nucleotide-excision repair"/>
    <property type="evidence" value="ECO:0007669"/>
    <property type="project" value="TreeGrafter"/>
</dbReference>
<dbReference type="InterPro" id="IPR007150">
    <property type="entry name" value="HUS1/Mec3"/>
</dbReference>
<dbReference type="PANTHER" id="PTHR12900:SF0">
    <property type="entry name" value="CHECKPOINT PROTEIN"/>
    <property type="match status" value="1"/>
</dbReference>
<evidence type="ECO:0000313" key="5">
    <source>
        <dbReference type="Proteomes" id="UP000757232"/>
    </source>
</evidence>
<organism evidence="4 5">
    <name type="scientific">Sanghuangporus baumii</name>
    <name type="common">Phellinus baumii</name>
    <dbReference type="NCBI Taxonomy" id="108892"/>
    <lineage>
        <taxon>Eukaryota</taxon>
        <taxon>Fungi</taxon>
        <taxon>Dikarya</taxon>
        <taxon>Basidiomycota</taxon>
        <taxon>Agaricomycotina</taxon>
        <taxon>Agaricomycetes</taxon>
        <taxon>Hymenochaetales</taxon>
        <taxon>Hymenochaetaceae</taxon>
        <taxon>Sanghuangporus</taxon>
    </lineage>
</organism>
<keyword evidence="5" id="KW-1185">Reference proteome</keyword>
<dbReference type="InterPro" id="IPR016580">
    <property type="entry name" value="HUS1"/>
</dbReference>
<dbReference type="GO" id="GO:0005730">
    <property type="term" value="C:nucleolus"/>
    <property type="evidence" value="ECO:0007669"/>
    <property type="project" value="InterPro"/>
</dbReference>
<dbReference type="PIRSF" id="PIRSF011312">
    <property type="entry name" value="Cell_cycle_HUS1"/>
    <property type="match status" value="1"/>
</dbReference>
<dbReference type="AlphaFoldDB" id="A0A9Q5MYY2"/>